<keyword evidence="1" id="KW-0808">Transferase</keyword>
<evidence type="ECO:0000256" key="2">
    <source>
        <dbReference type="ARBA" id="ARBA00022786"/>
    </source>
</evidence>
<dbReference type="OrthoDB" id="47801at2759"/>
<organism evidence="3 4">
    <name type="scientific">Coptis chinensis</name>
    <dbReference type="NCBI Taxonomy" id="261450"/>
    <lineage>
        <taxon>Eukaryota</taxon>
        <taxon>Viridiplantae</taxon>
        <taxon>Streptophyta</taxon>
        <taxon>Embryophyta</taxon>
        <taxon>Tracheophyta</taxon>
        <taxon>Spermatophyta</taxon>
        <taxon>Magnoliopsida</taxon>
        <taxon>Ranunculales</taxon>
        <taxon>Ranunculaceae</taxon>
        <taxon>Coptidoideae</taxon>
        <taxon>Coptis</taxon>
    </lineage>
</organism>
<dbReference type="EMBL" id="JADFTS010000003">
    <property type="protein sequence ID" value="KAF9615286.1"/>
    <property type="molecule type" value="Genomic_DNA"/>
</dbReference>
<comment type="caution">
    <text evidence="3">The sequence shown here is derived from an EMBL/GenBank/DDBJ whole genome shotgun (WGS) entry which is preliminary data.</text>
</comment>
<dbReference type="PANTHER" id="PTHR46116:SF19">
    <property type="entry name" value="UBIQUITIN-CONJUGATING ENZYME FAMILY PROTEIN"/>
    <property type="match status" value="1"/>
</dbReference>
<reference evidence="3 4" key="1">
    <citation type="submission" date="2020-10" db="EMBL/GenBank/DDBJ databases">
        <title>The Coptis chinensis genome and diversification of protoberbering-type alkaloids.</title>
        <authorList>
            <person name="Wang B."/>
            <person name="Shu S."/>
            <person name="Song C."/>
            <person name="Liu Y."/>
        </authorList>
    </citation>
    <scope>NUCLEOTIDE SEQUENCE [LARGE SCALE GENOMIC DNA]</scope>
    <source>
        <strain evidence="3">HL-2020</strain>
        <tissue evidence="3">Leaf</tissue>
    </source>
</reference>
<sequence length="151" mass="16650">MQEWEILEKNLPESMLVRVYGDRIDLLRAVTIGSELGTPYYKSTKGSSSLISASPAGTTQHGLLPFTITLLAYVNLNFDLSTTGEVRLPLLKNQHPSKEGEWNASKSTLESAMLWLKDSFSSKGGASVEEFTAVLMSKPSAKPILERMQKD</sequence>
<name>A0A835ICI0_9MAGN</name>
<dbReference type="InterPro" id="IPR016135">
    <property type="entry name" value="UBQ-conjugating_enzyme/RWD"/>
</dbReference>
<dbReference type="SUPFAM" id="SSF54495">
    <property type="entry name" value="UBC-like"/>
    <property type="match status" value="1"/>
</dbReference>
<accession>A0A835ICI0</accession>
<dbReference type="Gene3D" id="3.10.110.10">
    <property type="entry name" value="Ubiquitin Conjugating Enzyme"/>
    <property type="match status" value="1"/>
</dbReference>
<evidence type="ECO:0000313" key="3">
    <source>
        <dbReference type="EMBL" id="KAF9615286.1"/>
    </source>
</evidence>
<gene>
    <name evidence="3" type="ORF">IFM89_022613</name>
</gene>
<protein>
    <submittedName>
        <fullName evidence="3">Uncharacterized protein</fullName>
    </submittedName>
</protein>
<dbReference type="PANTHER" id="PTHR46116">
    <property type="entry name" value="(E3-INDEPENDENT) E2 UBIQUITIN-CONJUGATING ENZYME"/>
    <property type="match status" value="1"/>
</dbReference>
<dbReference type="AlphaFoldDB" id="A0A835ICI0"/>
<evidence type="ECO:0000256" key="1">
    <source>
        <dbReference type="ARBA" id="ARBA00022679"/>
    </source>
</evidence>
<keyword evidence="4" id="KW-1185">Reference proteome</keyword>
<proteinExistence type="predicted"/>
<dbReference type="Proteomes" id="UP000631114">
    <property type="component" value="Unassembled WGS sequence"/>
</dbReference>
<dbReference type="GO" id="GO:0061631">
    <property type="term" value="F:ubiquitin conjugating enzyme activity"/>
    <property type="evidence" value="ECO:0007669"/>
    <property type="project" value="TreeGrafter"/>
</dbReference>
<evidence type="ECO:0000313" key="4">
    <source>
        <dbReference type="Proteomes" id="UP000631114"/>
    </source>
</evidence>
<keyword evidence="2" id="KW-0833">Ubl conjugation pathway</keyword>